<keyword evidence="1" id="KW-0560">Oxidoreductase</keyword>
<gene>
    <name evidence="3" type="ORF">LAZ67_6003997</name>
</gene>
<keyword evidence="4" id="KW-1185">Reference proteome</keyword>
<evidence type="ECO:0000313" key="3">
    <source>
        <dbReference type="EMBL" id="UYV69571.1"/>
    </source>
</evidence>
<dbReference type="SUPFAM" id="SSF51735">
    <property type="entry name" value="NAD(P)-binding Rossmann-fold domains"/>
    <property type="match status" value="2"/>
</dbReference>
<accession>A0ABY6KMY9</accession>
<evidence type="ECO:0000259" key="2">
    <source>
        <dbReference type="Pfam" id="PF01370"/>
    </source>
</evidence>
<dbReference type="Pfam" id="PF01370">
    <property type="entry name" value="Epimerase"/>
    <property type="match status" value="2"/>
</dbReference>
<dbReference type="InterPro" id="IPR036291">
    <property type="entry name" value="NAD(P)-bd_dom_sf"/>
</dbReference>
<sequence>MELYKELKLISKEPHVAREPPQFANPCPKAVEAKQGRVLVTGAAGYIATHVIARLRQEGYRVRATIRGSDKRQLVTSLFPGIELFEADLTDDSNWDWAVEGCQDVVHVASPFPSRLPRHSAALIGPAVDGTQRVLRACLSHVRRVVITSCVDAIQSRRDDSPLTEKDWADIISAEVDDYSTGKAVAERAAWDFVSKHSPCFQLVSINPAMVLGPVLNDSFGTSVSIIKRCLDGSMLCYPNVNFAICDVRDVAEAHYRALVMSEAVGHRHIILSGNIWFRDIVDLLRAEFEPLGYRVPRCSASMPWLWALSRFDGWLRRFLPRMGKVYTFSNERMRNVLQIEPHDIRSSIIETAYSLIDHGVIKRSNIHKSLLIKNRRGVLLERPIRIAEVLLSPREYDGLEMVAAIHFLVDFDPRIHENKEAVEAKQGRVLVTGAAGYIATHVIARLRQEGYRVRATIRGSDKRQLVTSLFPGIELFEADLTDDSNWDWAVEGCQDVVHVASPFPSRLPRHSAALIGPAVDGTQRVLRACLSHVRRVVITSCVDAIQSRRDDSPLTEKDWADIISAEVDDYSTGKAVAERAAWDFVSKHSPCFQLVSINPAMVLGPVLNDSFGTSVSIIKRCLDGSMLCYPNVNFAICDVRDVAEAHYRALVMSEAVGHRHIILSGNIWFRDIVDLLRAEFEPLGYRVPRCSASMPWLWALSRFDGWLRRFLPRMGKVYTFSNERMRNVLQIEPHDIRSSIIETAYSLIDHGVIKRSNIHKSLLIKKSWMIHSS</sequence>
<dbReference type="Proteomes" id="UP001235939">
    <property type="component" value="Chromosome 06"/>
</dbReference>
<dbReference type="EMBL" id="CP092868">
    <property type="protein sequence ID" value="UYV69571.1"/>
    <property type="molecule type" value="Genomic_DNA"/>
</dbReference>
<proteinExistence type="predicted"/>
<feature type="domain" description="NAD-dependent epimerase/dehydratase" evidence="2">
    <location>
        <begin position="38"/>
        <end position="270"/>
    </location>
</feature>
<dbReference type="PANTHER" id="PTHR10366">
    <property type="entry name" value="NAD DEPENDENT EPIMERASE/DEHYDRATASE"/>
    <property type="match status" value="1"/>
</dbReference>
<reference evidence="3 4" key="1">
    <citation type="submission" date="2022-01" db="EMBL/GenBank/DDBJ databases">
        <title>A chromosomal length assembly of Cordylochernes scorpioides.</title>
        <authorList>
            <person name="Zeh D."/>
            <person name="Zeh J."/>
        </authorList>
    </citation>
    <scope>NUCLEOTIDE SEQUENCE [LARGE SCALE GENOMIC DNA]</scope>
    <source>
        <strain evidence="3">IN4F17</strain>
        <tissue evidence="3">Whole Body</tissue>
    </source>
</reference>
<dbReference type="InterPro" id="IPR001509">
    <property type="entry name" value="Epimerase_deHydtase"/>
</dbReference>
<dbReference type="Gene3D" id="3.40.50.720">
    <property type="entry name" value="NAD(P)-binding Rossmann-like Domain"/>
    <property type="match status" value="2"/>
</dbReference>
<evidence type="ECO:0000313" key="4">
    <source>
        <dbReference type="Proteomes" id="UP001235939"/>
    </source>
</evidence>
<evidence type="ECO:0000256" key="1">
    <source>
        <dbReference type="ARBA" id="ARBA00023002"/>
    </source>
</evidence>
<protein>
    <recommendedName>
        <fullName evidence="2">NAD-dependent epimerase/dehydratase domain-containing protein</fullName>
    </recommendedName>
</protein>
<dbReference type="PANTHER" id="PTHR10366:SF848">
    <property type="entry name" value="REDUCTASE_CINNAMOYL-COA REDUCTASE, PUTATIVE-RELATED"/>
    <property type="match status" value="1"/>
</dbReference>
<dbReference type="CDD" id="cd05227">
    <property type="entry name" value="AR_SDR_e"/>
    <property type="match status" value="2"/>
</dbReference>
<name>A0ABY6KMY9_9ARAC</name>
<feature type="domain" description="NAD-dependent epimerase/dehydratase" evidence="2">
    <location>
        <begin position="430"/>
        <end position="662"/>
    </location>
</feature>
<dbReference type="InterPro" id="IPR050425">
    <property type="entry name" value="NAD(P)_dehydrat-like"/>
</dbReference>
<organism evidence="3 4">
    <name type="scientific">Cordylochernes scorpioides</name>
    <dbReference type="NCBI Taxonomy" id="51811"/>
    <lineage>
        <taxon>Eukaryota</taxon>
        <taxon>Metazoa</taxon>
        <taxon>Ecdysozoa</taxon>
        <taxon>Arthropoda</taxon>
        <taxon>Chelicerata</taxon>
        <taxon>Arachnida</taxon>
        <taxon>Pseudoscorpiones</taxon>
        <taxon>Cheliferoidea</taxon>
        <taxon>Chernetidae</taxon>
        <taxon>Cordylochernes</taxon>
    </lineage>
</organism>